<keyword evidence="2" id="KW-1185">Reference proteome</keyword>
<comment type="caution">
    <text evidence="1">The sequence shown here is derived from an EMBL/GenBank/DDBJ whole genome shotgun (WGS) entry which is preliminary data.</text>
</comment>
<sequence>MTTVNVRKKSAPAADTPSKELVKKAAEAVTIDTPNGLTVTLKKPGVLSQFRLVKILGEAAKNQVYVSMVIPITFVAAIDGKPVNYPNTEREIEATIQRLDEEGVTAVMNAVMEHFGGESPEEQQEEVKN</sequence>
<organism evidence="1 2">
    <name type="scientific">Caballeronia novacaledonica</name>
    <dbReference type="NCBI Taxonomy" id="1544861"/>
    <lineage>
        <taxon>Bacteria</taxon>
        <taxon>Pseudomonadati</taxon>
        <taxon>Pseudomonadota</taxon>
        <taxon>Betaproteobacteria</taxon>
        <taxon>Burkholderiales</taxon>
        <taxon>Burkholderiaceae</taxon>
        <taxon>Caballeronia</taxon>
    </lineage>
</organism>
<gene>
    <name evidence="1" type="ORF">CBA19CS22_37755</name>
</gene>
<dbReference type="EMBL" id="BPUR01000041">
    <property type="protein sequence ID" value="GJH22415.1"/>
    <property type="molecule type" value="Genomic_DNA"/>
</dbReference>
<dbReference type="Proteomes" id="UP001055013">
    <property type="component" value="Unassembled WGS sequence"/>
</dbReference>
<evidence type="ECO:0000313" key="1">
    <source>
        <dbReference type="EMBL" id="GJH22415.1"/>
    </source>
</evidence>
<reference evidence="1" key="1">
    <citation type="submission" date="2021-09" db="EMBL/GenBank/DDBJ databases">
        <title>Isolation and characterization of 3-chlorobenzoate degrading bacteria from soils in Shizuoka.</title>
        <authorList>
            <person name="Ifat A."/>
            <person name="Ogawa N."/>
            <person name="Kimbara K."/>
            <person name="Moriuchi R."/>
            <person name="Dohra H."/>
            <person name="Shintani M."/>
        </authorList>
    </citation>
    <scope>NUCLEOTIDE SEQUENCE</scope>
    <source>
        <strain evidence="1">19CS2-2</strain>
    </source>
</reference>
<accession>A0ACB5R502</accession>
<name>A0ACB5R502_9BURK</name>
<evidence type="ECO:0000313" key="2">
    <source>
        <dbReference type="Proteomes" id="UP001055013"/>
    </source>
</evidence>
<protein>
    <submittedName>
        <fullName evidence="1">Uncharacterized protein</fullName>
    </submittedName>
</protein>
<proteinExistence type="predicted"/>